<keyword evidence="2" id="KW-0812">Transmembrane</keyword>
<dbReference type="EMBL" id="JACOOQ010000003">
    <property type="protein sequence ID" value="MBC5639331.1"/>
    <property type="molecule type" value="Genomic_DNA"/>
</dbReference>
<evidence type="ECO:0000313" key="5">
    <source>
        <dbReference type="EMBL" id="MBC5639331.1"/>
    </source>
</evidence>
<sequence>MATHKDDKKSDNVAKKKRLNASVISKAERVQMEKRKEARRKAKKKAQRKRAVASFVILIFLLIAFTAIYALSFIFGLKTDNLGGGKAPAKNESLNILVVGMDIGDIDQEGNTGLRRTDTMMVFNYNPITDVVNIVSIPRDTLIEVEDAYDSEGNYIPYWKINAAYALGGEDELVMQVKKLLEIDVNYIVEIDYKAFRSIIDAIGGIEMYIDRNMDYDDDAQNLHIHFKEGETVLLDGEKSEEFIRWRKNNDGSGFVDGDLGRISNQQRFMQAVFKKMMNPLILLDLPDIMNAVKSNVVTNMSGSQIINYALKIVKNSGISMHTLQGYDEKIYGQSFLVVEKSYNTDILDALKSGASVSSVDRTGYNILVLNGTNTNGLAGNFRSDLQKIGYVNVTIDNAESTDKSIIMCKDSKLRDILKSDTGIGKTSKDISNYPEYDAVIILGEDYN</sequence>
<dbReference type="Gene3D" id="3.40.630.190">
    <property type="entry name" value="LCP protein"/>
    <property type="match status" value="1"/>
</dbReference>
<dbReference type="PANTHER" id="PTHR33392">
    <property type="entry name" value="POLYISOPRENYL-TEICHOIC ACID--PEPTIDOGLYCAN TEICHOIC ACID TRANSFERASE TAGU"/>
    <property type="match status" value="1"/>
</dbReference>
<keyword evidence="6" id="KW-1185">Reference proteome</keyword>
<name>A0A8I0A7G8_9CLOT</name>
<dbReference type="Gene3D" id="3.30.70.2390">
    <property type="match status" value="1"/>
</dbReference>
<accession>A0A8I0A7G8</accession>
<dbReference type="RefSeq" id="WP_186834637.1">
    <property type="nucleotide sequence ID" value="NZ_JACOOQ010000003.1"/>
</dbReference>
<keyword evidence="2" id="KW-1133">Transmembrane helix</keyword>
<keyword evidence="2" id="KW-0472">Membrane</keyword>
<evidence type="ECO:0000259" key="3">
    <source>
        <dbReference type="Pfam" id="PF03816"/>
    </source>
</evidence>
<evidence type="ECO:0000313" key="6">
    <source>
        <dbReference type="Proteomes" id="UP000662088"/>
    </source>
</evidence>
<dbReference type="InterPro" id="IPR004474">
    <property type="entry name" value="LytR_CpsA_psr"/>
</dbReference>
<dbReference type="Proteomes" id="UP000662088">
    <property type="component" value="Unassembled WGS sequence"/>
</dbReference>
<reference evidence="5" key="1">
    <citation type="submission" date="2020-08" db="EMBL/GenBank/DDBJ databases">
        <title>Genome public.</title>
        <authorList>
            <person name="Liu C."/>
            <person name="Sun Q."/>
        </authorList>
    </citation>
    <scope>NUCLEOTIDE SEQUENCE</scope>
    <source>
        <strain evidence="5">NSJ-42</strain>
    </source>
</reference>
<dbReference type="NCBIfam" id="TIGR00350">
    <property type="entry name" value="lytR_cpsA_psr"/>
    <property type="match status" value="1"/>
</dbReference>
<feature type="domain" description="Cell envelope-related transcriptional attenuator" evidence="3">
    <location>
        <begin position="116"/>
        <end position="278"/>
    </location>
</feature>
<evidence type="ECO:0000256" key="1">
    <source>
        <dbReference type="ARBA" id="ARBA00006068"/>
    </source>
</evidence>
<proteinExistence type="inferred from homology"/>
<feature type="domain" description="LytR/CpsA/Psr regulator C-terminal" evidence="4">
    <location>
        <begin position="366"/>
        <end position="447"/>
    </location>
</feature>
<dbReference type="AlphaFoldDB" id="A0A8I0A7G8"/>
<evidence type="ECO:0000259" key="4">
    <source>
        <dbReference type="Pfam" id="PF13399"/>
    </source>
</evidence>
<dbReference type="InterPro" id="IPR027381">
    <property type="entry name" value="LytR/CpsA/Psr_C"/>
</dbReference>
<dbReference type="Pfam" id="PF03816">
    <property type="entry name" value="LytR_cpsA_psr"/>
    <property type="match status" value="1"/>
</dbReference>
<dbReference type="PANTHER" id="PTHR33392:SF6">
    <property type="entry name" value="POLYISOPRENYL-TEICHOIC ACID--PEPTIDOGLYCAN TEICHOIC ACID TRANSFERASE TAGU"/>
    <property type="match status" value="1"/>
</dbReference>
<organism evidence="5 6">
    <name type="scientific">Clostridium lentum</name>
    <dbReference type="NCBI Taxonomy" id="2763037"/>
    <lineage>
        <taxon>Bacteria</taxon>
        <taxon>Bacillati</taxon>
        <taxon>Bacillota</taxon>
        <taxon>Clostridia</taxon>
        <taxon>Eubacteriales</taxon>
        <taxon>Clostridiaceae</taxon>
        <taxon>Clostridium</taxon>
    </lineage>
</organism>
<comment type="similarity">
    <text evidence="1">Belongs to the LytR/CpsA/Psr (LCP) family.</text>
</comment>
<gene>
    <name evidence="5" type="ORF">H8R92_02570</name>
</gene>
<comment type="caution">
    <text evidence="5">The sequence shown here is derived from an EMBL/GenBank/DDBJ whole genome shotgun (WGS) entry which is preliminary data.</text>
</comment>
<dbReference type="Pfam" id="PF13399">
    <property type="entry name" value="LytR_C"/>
    <property type="match status" value="1"/>
</dbReference>
<feature type="transmembrane region" description="Helical" evidence="2">
    <location>
        <begin position="51"/>
        <end position="77"/>
    </location>
</feature>
<dbReference type="InterPro" id="IPR050922">
    <property type="entry name" value="LytR/CpsA/Psr_CW_biosynth"/>
</dbReference>
<protein>
    <submittedName>
        <fullName evidence="5">LCP family protein</fullName>
    </submittedName>
</protein>
<evidence type="ECO:0000256" key="2">
    <source>
        <dbReference type="SAM" id="Phobius"/>
    </source>
</evidence>